<sequence>MASLITANKDWNEALIQTEFCRADADCILGIPLSRTDGKDTLIWHFKKNGRFTVKSAYSLACDMRMEGNCSQLGRSWKFIWSLKAPPKVVLFAWRCALEALPITVNLKRRGVLVNEGCGGCTTEKEDVLHVLWYCSFGRLVWVISGLPWKALLCNSSGTEEWFRSVFGELDRPSWDFFLSVCWALWGMKNRRIFEVRLKMSSSQRGAFVGISGFSLIWSNHVWS</sequence>
<feature type="domain" description="Reverse transcriptase zinc-binding" evidence="1">
    <location>
        <begin position="52"/>
        <end position="142"/>
    </location>
</feature>
<evidence type="ECO:0000259" key="1">
    <source>
        <dbReference type="Pfam" id="PF13966"/>
    </source>
</evidence>
<gene>
    <name evidence="2" type="ORF">Slati_3406200</name>
</gene>
<accession>A0AAW2UGP0</accession>
<dbReference type="AlphaFoldDB" id="A0AAW2UGP0"/>
<name>A0AAW2UGP0_9LAMI</name>
<organism evidence="2">
    <name type="scientific">Sesamum latifolium</name>
    <dbReference type="NCBI Taxonomy" id="2727402"/>
    <lineage>
        <taxon>Eukaryota</taxon>
        <taxon>Viridiplantae</taxon>
        <taxon>Streptophyta</taxon>
        <taxon>Embryophyta</taxon>
        <taxon>Tracheophyta</taxon>
        <taxon>Spermatophyta</taxon>
        <taxon>Magnoliopsida</taxon>
        <taxon>eudicotyledons</taxon>
        <taxon>Gunneridae</taxon>
        <taxon>Pentapetalae</taxon>
        <taxon>asterids</taxon>
        <taxon>lamiids</taxon>
        <taxon>Lamiales</taxon>
        <taxon>Pedaliaceae</taxon>
        <taxon>Sesamum</taxon>
    </lineage>
</organism>
<proteinExistence type="predicted"/>
<protein>
    <recommendedName>
        <fullName evidence="1">Reverse transcriptase zinc-binding domain-containing protein</fullName>
    </recommendedName>
</protein>
<dbReference type="EMBL" id="JACGWN010000012">
    <property type="protein sequence ID" value="KAL0415743.1"/>
    <property type="molecule type" value="Genomic_DNA"/>
</dbReference>
<dbReference type="InterPro" id="IPR026960">
    <property type="entry name" value="RVT-Znf"/>
</dbReference>
<dbReference type="Pfam" id="PF13966">
    <property type="entry name" value="zf-RVT"/>
    <property type="match status" value="1"/>
</dbReference>
<reference evidence="2" key="1">
    <citation type="submission" date="2020-06" db="EMBL/GenBank/DDBJ databases">
        <authorList>
            <person name="Li T."/>
            <person name="Hu X."/>
            <person name="Zhang T."/>
            <person name="Song X."/>
            <person name="Zhang H."/>
            <person name="Dai N."/>
            <person name="Sheng W."/>
            <person name="Hou X."/>
            <person name="Wei L."/>
        </authorList>
    </citation>
    <scope>NUCLEOTIDE SEQUENCE</scope>
    <source>
        <strain evidence="2">KEN1</strain>
        <tissue evidence="2">Leaf</tissue>
    </source>
</reference>
<evidence type="ECO:0000313" key="2">
    <source>
        <dbReference type="EMBL" id="KAL0415743.1"/>
    </source>
</evidence>
<reference evidence="2" key="2">
    <citation type="journal article" date="2024" name="Plant">
        <title>Genomic evolution and insights into agronomic trait innovations of Sesamum species.</title>
        <authorList>
            <person name="Miao H."/>
            <person name="Wang L."/>
            <person name="Qu L."/>
            <person name="Liu H."/>
            <person name="Sun Y."/>
            <person name="Le M."/>
            <person name="Wang Q."/>
            <person name="Wei S."/>
            <person name="Zheng Y."/>
            <person name="Lin W."/>
            <person name="Duan Y."/>
            <person name="Cao H."/>
            <person name="Xiong S."/>
            <person name="Wang X."/>
            <person name="Wei L."/>
            <person name="Li C."/>
            <person name="Ma Q."/>
            <person name="Ju M."/>
            <person name="Zhao R."/>
            <person name="Li G."/>
            <person name="Mu C."/>
            <person name="Tian Q."/>
            <person name="Mei H."/>
            <person name="Zhang T."/>
            <person name="Gao T."/>
            <person name="Zhang H."/>
        </authorList>
    </citation>
    <scope>NUCLEOTIDE SEQUENCE</scope>
    <source>
        <strain evidence="2">KEN1</strain>
    </source>
</reference>
<comment type="caution">
    <text evidence="2">The sequence shown here is derived from an EMBL/GenBank/DDBJ whole genome shotgun (WGS) entry which is preliminary data.</text>
</comment>